<evidence type="ECO:0000256" key="4">
    <source>
        <dbReference type="ARBA" id="ARBA00023163"/>
    </source>
</evidence>
<proteinExistence type="predicted"/>
<name>A0A8X6N2G6_NEPPI</name>
<accession>A0A8X6N2G6</accession>
<dbReference type="AlphaFoldDB" id="A0A8X6N2G6"/>
<dbReference type="OrthoDB" id="6247875at2759"/>
<dbReference type="GO" id="GO:0000978">
    <property type="term" value="F:RNA polymerase II cis-regulatory region sequence-specific DNA binding"/>
    <property type="evidence" value="ECO:0007669"/>
    <property type="project" value="TreeGrafter"/>
</dbReference>
<evidence type="ECO:0000259" key="8">
    <source>
        <dbReference type="PROSITE" id="PS50118"/>
    </source>
</evidence>
<dbReference type="Proteomes" id="UP000887013">
    <property type="component" value="Unassembled WGS sequence"/>
</dbReference>
<dbReference type="Pfam" id="PF12444">
    <property type="entry name" value="Sox_N"/>
    <property type="match status" value="1"/>
</dbReference>
<keyword evidence="5 6" id="KW-0539">Nucleus</keyword>
<feature type="domain" description="HMG box" evidence="8">
    <location>
        <begin position="111"/>
        <end position="179"/>
    </location>
</feature>
<dbReference type="Gene3D" id="1.10.30.10">
    <property type="entry name" value="High mobility group box domain"/>
    <property type="match status" value="1"/>
</dbReference>
<dbReference type="PANTHER" id="PTHR45803:SF5">
    <property type="entry name" value="SOX100B"/>
    <property type="match status" value="1"/>
</dbReference>
<feature type="DNA-binding region" description="HMG box" evidence="6">
    <location>
        <begin position="111"/>
        <end position="179"/>
    </location>
</feature>
<dbReference type="FunFam" id="1.10.30.10:FF:000004">
    <property type="entry name" value="Transcription factor SOX-10"/>
    <property type="match status" value="1"/>
</dbReference>
<reference evidence="9" key="1">
    <citation type="submission" date="2020-08" db="EMBL/GenBank/DDBJ databases">
        <title>Multicomponent nature underlies the extraordinary mechanical properties of spider dragline silk.</title>
        <authorList>
            <person name="Kono N."/>
            <person name="Nakamura H."/>
            <person name="Mori M."/>
            <person name="Yoshida Y."/>
            <person name="Ohtoshi R."/>
            <person name="Malay A.D."/>
            <person name="Moran D.A.P."/>
            <person name="Tomita M."/>
            <person name="Numata K."/>
            <person name="Arakawa K."/>
        </authorList>
    </citation>
    <scope>NUCLEOTIDE SEQUENCE</scope>
</reference>
<evidence type="ECO:0000256" key="3">
    <source>
        <dbReference type="ARBA" id="ARBA00023125"/>
    </source>
</evidence>
<feature type="compositionally biased region" description="Basic residues" evidence="7">
    <location>
        <begin position="24"/>
        <end position="35"/>
    </location>
</feature>
<dbReference type="Pfam" id="PF00505">
    <property type="entry name" value="HMG_box"/>
    <property type="match status" value="1"/>
</dbReference>
<protein>
    <submittedName>
        <fullName evidence="9">Transcription factor SOX-9</fullName>
    </submittedName>
</protein>
<dbReference type="InterPro" id="IPR022151">
    <property type="entry name" value="Sox_N"/>
</dbReference>
<keyword evidence="10" id="KW-1185">Reference proteome</keyword>
<dbReference type="InterPro" id="IPR036910">
    <property type="entry name" value="HMG_box_dom_sf"/>
</dbReference>
<gene>
    <name evidence="9" type="primary">SOX9</name>
    <name evidence="9" type="ORF">NPIL_452691</name>
</gene>
<evidence type="ECO:0000256" key="5">
    <source>
        <dbReference type="ARBA" id="ARBA00023242"/>
    </source>
</evidence>
<dbReference type="SMART" id="SM00398">
    <property type="entry name" value="HMG"/>
    <property type="match status" value="1"/>
</dbReference>
<dbReference type="GO" id="GO:0005634">
    <property type="term" value="C:nucleus"/>
    <property type="evidence" value="ECO:0007669"/>
    <property type="project" value="UniProtKB-SubCell"/>
</dbReference>
<evidence type="ECO:0000256" key="1">
    <source>
        <dbReference type="ARBA" id="ARBA00004123"/>
    </source>
</evidence>
<dbReference type="InterPro" id="IPR009071">
    <property type="entry name" value="HMG_box_dom"/>
</dbReference>
<dbReference type="CDD" id="cd22031">
    <property type="entry name" value="HMG-box_SoxE"/>
    <property type="match status" value="1"/>
</dbReference>
<dbReference type="InterPro" id="IPR050917">
    <property type="entry name" value="SOX_TF"/>
</dbReference>
<feature type="region of interest" description="Disordered" evidence="7">
    <location>
        <begin position="173"/>
        <end position="264"/>
    </location>
</feature>
<keyword evidence="3 6" id="KW-0238">DNA-binding</keyword>
<feature type="compositionally biased region" description="Pro residues" evidence="7">
    <location>
        <begin position="232"/>
        <end position="241"/>
    </location>
</feature>
<organism evidence="9 10">
    <name type="scientific">Nephila pilipes</name>
    <name type="common">Giant wood spider</name>
    <name type="synonym">Nephila maculata</name>
    <dbReference type="NCBI Taxonomy" id="299642"/>
    <lineage>
        <taxon>Eukaryota</taxon>
        <taxon>Metazoa</taxon>
        <taxon>Ecdysozoa</taxon>
        <taxon>Arthropoda</taxon>
        <taxon>Chelicerata</taxon>
        <taxon>Arachnida</taxon>
        <taxon>Araneae</taxon>
        <taxon>Araneomorphae</taxon>
        <taxon>Entelegynae</taxon>
        <taxon>Araneoidea</taxon>
        <taxon>Nephilidae</taxon>
        <taxon>Nephila</taxon>
    </lineage>
</organism>
<dbReference type="GO" id="GO:0000981">
    <property type="term" value="F:DNA-binding transcription factor activity, RNA polymerase II-specific"/>
    <property type="evidence" value="ECO:0007669"/>
    <property type="project" value="TreeGrafter"/>
</dbReference>
<feature type="region of interest" description="Disordered" evidence="7">
    <location>
        <begin position="1"/>
        <end position="44"/>
    </location>
</feature>
<keyword evidence="4" id="KW-0804">Transcription</keyword>
<evidence type="ECO:0000313" key="10">
    <source>
        <dbReference type="Proteomes" id="UP000887013"/>
    </source>
</evidence>
<keyword evidence="2" id="KW-0805">Transcription regulation</keyword>
<evidence type="ECO:0000313" key="9">
    <source>
        <dbReference type="EMBL" id="GFS89767.1"/>
    </source>
</evidence>
<dbReference type="EMBL" id="BMAW01099391">
    <property type="protein sequence ID" value="GFS89767.1"/>
    <property type="molecule type" value="Genomic_DNA"/>
</dbReference>
<evidence type="ECO:0000256" key="7">
    <source>
        <dbReference type="SAM" id="MobiDB-lite"/>
    </source>
</evidence>
<dbReference type="PANTHER" id="PTHR45803">
    <property type="entry name" value="SOX100B"/>
    <property type="match status" value="1"/>
</dbReference>
<comment type="subcellular location">
    <subcellularLocation>
        <location evidence="1">Nucleus</location>
    </subcellularLocation>
</comment>
<comment type="caution">
    <text evidence="9">The sequence shown here is derived from an EMBL/GenBank/DDBJ whole genome shotgun (WGS) entry which is preliminary data.</text>
</comment>
<sequence length="335" mass="37547">MEGRGYAIKSKQSSNHPFSPSLRRINRHDSRRRHQSLSDSSPVRKSLLVMEPRLMLGETDDSSGAESATYPASIRAAVSRVLQGYDWSVVPAPVRNGSGGSGGGDRRKPYVKRPMNAFMVWAQAARRKLADQYPHLHNAELSKTLGKLWRLLNEEDKRPFIEEAERLRLIHKREHPDYKYQPRRKKATKSGNEKPPQPAGQANTTIVFRSLKYSDSSDSGSVKMESGAGNPSSPPTPPSSPPLQTLTPLNRRLKTDGNHYEPPIDFSYVDVGQLTREAMDNLDESELDQYLPPTNLRQYVGLMPPLMDDFGGPYPVNTASYVGNANLIDENWTCF</sequence>
<dbReference type="SUPFAM" id="SSF47095">
    <property type="entry name" value="HMG-box"/>
    <property type="match status" value="1"/>
</dbReference>
<evidence type="ECO:0000256" key="2">
    <source>
        <dbReference type="ARBA" id="ARBA00023015"/>
    </source>
</evidence>
<evidence type="ECO:0000256" key="6">
    <source>
        <dbReference type="PROSITE-ProRule" id="PRU00267"/>
    </source>
</evidence>
<dbReference type="PROSITE" id="PS50118">
    <property type="entry name" value="HMG_BOX_2"/>
    <property type="match status" value="1"/>
</dbReference>